<proteinExistence type="predicted"/>
<comment type="caution">
    <text evidence="1">The sequence shown here is derived from an EMBL/GenBank/DDBJ whole genome shotgun (WGS) entry which is preliminary data.</text>
</comment>
<name>A0A0F9MAI3_9ZZZZ</name>
<dbReference type="AlphaFoldDB" id="A0A0F9MAI3"/>
<organism evidence="1">
    <name type="scientific">marine sediment metagenome</name>
    <dbReference type="NCBI Taxonomy" id="412755"/>
    <lineage>
        <taxon>unclassified sequences</taxon>
        <taxon>metagenomes</taxon>
        <taxon>ecological metagenomes</taxon>
    </lineage>
</organism>
<reference evidence="1" key="1">
    <citation type="journal article" date="2015" name="Nature">
        <title>Complex archaea that bridge the gap between prokaryotes and eukaryotes.</title>
        <authorList>
            <person name="Spang A."/>
            <person name="Saw J.H."/>
            <person name="Jorgensen S.L."/>
            <person name="Zaremba-Niedzwiedzka K."/>
            <person name="Martijn J."/>
            <person name="Lind A.E."/>
            <person name="van Eijk R."/>
            <person name="Schleper C."/>
            <person name="Guy L."/>
            <person name="Ettema T.J."/>
        </authorList>
    </citation>
    <scope>NUCLEOTIDE SEQUENCE</scope>
</reference>
<sequence>MDLLLIENLTWEPRHTVILFCSYYWVPHTKFSKKPKTGFYSVFTYGNPYERNQ</sequence>
<accession>A0A0F9MAI3</accession>
<evidence type="ECO:0000313" key="1">
    <source>
        <dbReference type="EMBL" id="KKN04395.1"/>
    </source>
</evidence>
<gene>
    <name evidence="1" type="ORF">LCGC14_1097780</name>
</gene>
<protein>
    <submittedName>
        <fullName evidence="1">Uncharacterized protein</fullName>
    </submittedName>
</protein>
<dbReference type="EMBL" id="LAZR01004926">
    <property type="protein sequence ID" value="KKN04395.1"/>
    <property type="molecule type" value="Genomic_DNA"/>
</dbReference>